<name>A0A6J4RYW3_9ACTN</name>
<protein>
    <submittedName>
        <fullName evidence="1">Uncharacterized protein</fullName>
    </submittedName>
</protein>
<organism evidence="1">
    <name type="scientific">uncultured Solirubrobacteraceae bacterium</name>
    <dbReference type="NCBI Taxonomy" id="1162706"/>
    <lineage>
        <taxon>Bacteria</taxon>
        <taxon>Bacillati</taxon>
        <taxon>Actinomycetota</taxon>
        <taxon>Thermoleophilia</taxon>
        <taxon>Solirubrobacterales</taxon>
        <taxon>Solirubrobacteraceae</taxon>
        <taxon>environmental samples</taxon>
    </lineage>
</organism>
<proteinExistence type="predicted"/>
<sequence>MYGPRGRMVNRLHLEGASSREAARRRPVCMNAPMRARPTVLVQAAASAVVLARLARGRRRRGPLR</sequence>
<feature type="non-terminal residue" evidence="1">
    <location>
        <position position="65"/>
    </location>
</feature>
<accession>A0A6J4RYW3</accession>
<reference evidence="1" key="1">
    <citation type="submission" date="2020-02" db="EMBL/GenBank/DDBJ databases">
        <authorList>
            <person name="Meier V. D."/>
        </authorList>
    </citation>
    <scope>NUCLEOTIDE SEQUENCE</scope>
    <source>
        <strain evidence="1">AVDCRST_MAG13</strain>
    </source>
</reference>
<gene>
    <name evidence="1" type="ORF">AVDCRST_MAG13-1423</name>
</gene>
<dbReference type="AlphaFoldDB" id="A0A6J4RYW3"/>
<dbReference type="EMBL" id="CADCVO010000223">
    <property type="protein sequence ID" value="CAA9485581.1"/>
    <property type="molecule type" value="Genomic_DNA"/>
</dbReference>
<evidence type="ECO:0000313" key="1">
    <source>
        <dbReference type="EMBL" id="CAA9485581.1"/>
    </source>
</evidence>